<dbReference type="Gene3D" id="3.40.50.1000">
    <property type="entry name" value="HAD superfamily/HAD-like"/>
    <property type="match status" value="1"/>
</dbReference>
<dbReference type="STRING" id="1285928.SAMN04487894_103366"/>
<dbReference type="Gene3D" id="1.20.1440.100">
    <property type="entry name" value="SG protein - dephosphorylation function"/>
    <property type="match status" value="1"/>
</dbReference>
<protein>
    <submittedName>
        <fullName evidence="1">Phosphoserine phosphatase</fullName>
    </submittedName>
</protein>
<dbReference type="InterPro" id="IPR023214">
    <property type="entry name" value="HAD_sf"/>
</dbReference>
<evidence type="ECO:0000313" key="2">
    <source>
        <dbReference type="Proteomes" id="UP000198757"/>
    </source>
</evidence>
<dbReference type="AlphaFoldDB" id="A0A1G6NQS0"/>
<evidence type="ECO:0000313" key="1">
    <source>
        <dbReference type="EMBL" id="SDC70320.1"/>
    </source>
</evidence>
<keyword evidence="2" id="KW-1185">Reference proteome</keyword>
<dbReference type="EMBL" id="FMZO01000003">
    <property type="protein sequence ID" value="SDC70320.1"/>
    <property type="molecule type" value="Genomic_DNA"/>
</dbReference>
<sequence>MISLAIMSPAYTGYIVSDICDTLFYANTTFDFIRFCIRKQKIPAKTIRIYQLFQSRKSPFFYALALLQKISGKDHLKARALKLFKGVSTKEMEQWAEEFYAEDLSNLKIRQTHELLSRFDNEKIILASSTIEPVALIISKKLSANHYVATSLEIKDNVYTGRIQCDLTGEKTKAVEAIIPHSEIISVAMSDNHTDRLLLEKAIQKIAICYKKSDVQFWKKMPGVTILMVSKKH</sequence>
<name>A0A1G6NQS0_NIADE</name>
<proteinExistence type="predicted"/>
<dbReference type="Proteomes" id="UP000198757">
    <property type="component" value="Unassembled WGS sequence"/>
</dbReference>
<organism evidence="1 2">
    <name type="scientific">Niabella drilacis (strain DSM 25811 / CCM 8410 / CCUG 62505 / LMG 26954 / E90)</name>
    <dbReference type="NCBI Taxonomy" id="1285928"/>
    <lineage>
        <taxon>Bacteria</taxon>
        <taxon>Pseudomonadati</taxon>
        <taxon>Bacteroidota</taxon>
        <taxon>Chitinophagia</taxon>
        <taxon>Chitinophagales</taxon>
        <taxon>Chitinophagaceae</taxon>
        <taxon>Niabella</taxon>
    </lineage>
</organism>
<dbReference type="Pfam" id="PF12710">
    <property type="entry name" value="HAD"/>
    <property type="match status" value="1"/>
</dbReference>
<reference evidence="2" key="1">
    <citation type="submission" date="2016-10" db="EMBL/GenBank/DDBJ databases">
        <authorList>
            <person name="Varghese N."/>
            <person name="Submissions S."/>
        </authorList>
    </citation>
    <scope>NUCLEOTIDE SEQUENCE [LARGE SCALE GENOMIC DNA]</scope>
    <source>
        <strain evidence="2">DSM 25811 / CCM 8410 / LMG 26954 / E90</strain>
    </source>
</reference>
<dbReference type="InterPro" id="IPR036412">
    <property type="entry name" value="HAD-like_sf"/>
</dbReference>
<dbReference type="SUPFAM" id="SSF56784">
    <property type="entry name" value="HAD-like"/>
    <property type="match status" value="1"/>
</dbReference>
<gene>
    <name evidence="1" type="ORF">SAMN04487894_103366</name>
</gene>
<dbReference type="OrthoDB" id="658480at2"/>
<accession>A0A1G6NQS0</accession>